<organism evidence="2 3">
    <name type="scientific">Candidatus Stercoripulliclostridium merdipullorum</name>
    <dbReference type="NCBI Taxonomy" id="2840952"/>
    <lineage>
        <taxon>Bacteria</taxon>
        <taxon>Bacillati</taxon>
        <taxon>Bacillota</taxon>
        <taxon>Clostridia</taxon>
        <taxon>Eubacteriales</taxon>
        <taxon>Candidatus Stercoripulliclostridium</taxon>
    </lineage>
</organism>
<comment type="caution">
    <text evidence="2">The sequence shown here is derived from an EMBL/GenBank/DDBJ whole genome shotgun (WGS) entry which is preliminary data.</text>
</comment>
<dbReference type="AlphaFoldDB" id="A0A9D1ND49"/>
<reference evidence="2" key="2">
    <citation type="journal article" date="2021" name="PeerJ">
        <title>Extensive microbial diversity within the chicken gut microbiome revealed by metagenomics and culture.</title>
        <authorList>
            <person name="Gilroy R."/>
            <person name="Ravi A."/>
            <person name="Getino M."/>
            <person name="Pursley I."/>
            <person name="Horton D.L."/>
            <person name="Alikhan N.F."/>
            <person name="Baker D."/>
            <person name="Gharbi K."/>
            <person name="Hall N."/>
            <person name="Watson M."/>
            <person name="Adriaenssens E.M."/>
            <person name="Foster-Nyarko E."/>
            <person name="Jarju S."/>
            <person name="Secka A."/>
            <person name="Antonio M."/>
            <person name="Oren A."/>
            <person name="Chaudhuri R.R."/>
            <person name="La Ragione R."/>
            <person name="Hildebrand F."/>
            <person name="Pallen M.J."/>
        </authorList>
    </citation>
    <scope>NUCLEOTIDE SEQUENCE</scope>
    <source>
        <strain evidence="2">23406</strain>
    </source>
</reference>
<name>A0A9D1ND49_9FIRM</name>
<protein>
    <submittedName>
        <fullName evidence="2">Uncharacterized protein</fullName>
    </submittedName>
</protein>
<evidence type="ECO:0000313" key="2">
    <source>
        <dbReference type="EMBL" id="HIV00914.1"/>
    </source>
</evidence>
<dbReference type="EMBL" id="DVOH01000058">
    <property type="protein sequence ID" value="HIV00914.1"/>
    <property type="molecule type" value="Genomic_DNA"/>
</dbReference>
<sequence>MNINEYIKRKCGNRTQSQSEADDTSRPKDAPSESTVEAYERLSKMNEEQLMSEMFRAAHDGRQSGEINDETLDRFYQTAQSFLTPEQAERMRELIIQLKQ</sequence>
<feature type="region of interest" description="Disordered" evidence="1">
    <location>
        <begin position="1"/>
        <end position="38"/>
    </location>
</feature>
<gene>
    <name evidence="2" type="ORF">IAB14_07375</name>
</gene>
<evidence type="ECO:0000313" key="3">
    <source>
        <dbReference type="Proteomes" id="UP000886891"/>
    </source>
</evidence>
<proteinExistence type="predicted"/>
<accession>A0A9D1ND49</accession>
<evidence type="ECO:0000256" key="1">
    <source>
        <dbReference type="SAM" id="MobiDB-lite"/>
    </source>
</evidence>
<dbReference type="Proteomes" id="UP000886891">
    <property type="component" value="Unassembled WGS sequence"/>
</dbReference>
<reference evidence="2" key="1">
    <citation type="submission" date="2020-10" db="EMBL/GenBank/DDBJ databases">
        <authorList>
            <person name="Gilroy R."/>
        </authorList>
    </citation>
    <scope>NUCLEOTIDE SEQUENCE</scope>
    <source>
        <strain evidence="2">23406</strain>
    </source>
</reference>